<gene>
    <name evidence="1" type="ORF">BDW59DRAFT_119369</name>
</gene>
<proteinExistence type="predicted"/>
<protein>
    <submittedName>
        <fullName evidence="1">Uncharacterized protein</fullName>
    </submittedName>
</protein>
<dbReference type="EMBL" id="JBFXLS010000073">
    <property type="protein sequence ID" value="KAL2819935.1"/>
    <property type="molecule type" value="Genomic_DNA"/>
</dbReference>
<name>A0ABR4HWQ7_9EURO</name>
<comment type="caution">
    <text evidence="1">The sequence shown here is derived from an EMBL/GenBank/DDBJ whole genome shotgun (WGS) entry which is preliminary data.</text>
</comment>
<evidence type="ECO:0000313" key="1">
    <source>
        <dbReference type="EMBL" id="KAL2819935.1"/>
    </source>
</evidence>
<accession>A0ABR4HWQ7</accession>
<keyword evidence="2" id="KW-1185">Reference proteome</keyword>
<organism evidence="1 2">
    <name type="scientific">Aspergillus cavernicola</name>
    <dbReference type="NCBI Taxonomy" id="176166"/>
    <lineage>
        <taxon>Eukaryota</taxon>
        <taxon>Fungi</taxon>
        <taxon>Dikarya</taxon>
        <taxon>Ascomycota</taxon>
        <taxon>Pezizomycotina</taxon>
        <taxon>Eurotiomycetes</taxon>
        <taxon>Eurotiomycetidae</taxon>
        <taxon>Eurotiales</taxon>
        <taxon>Aspergillaceae</taxon>
        <taxon>Aspergillus</taxon>
        <taxon>Aspergillus subgen. Nidulantes</taxon>
    </lineage>
</organism>
<reference evidence="1 2" key="1">
    <citation type="submission" date="2024-07" db="EMBL/GenBank/DDBJ databases">
        <title>Section-level genome sequencing and comparative genomics of Aspergillus sections Usti and Cavernicolus.</title>
        <authorList>
            <consortium name="Lawrence Berkeley National Laboratory"/>
            <person name="Nybo J.L."/>
            <person name="Vesth T.C."/>
            <person name="Theobald S."/>
            <person name="Frisvad J.C."/>
            <person name="Larsen T.O."/>
            <person name="Kjaerboelling I."/>
            <person name="Rothschild-Mancinelli K."/>
            <person name="Lyhne E.K."/>
            <person name="Kogle M.E."/>
            <person name="Barry K."/>
            <person name="Clum A."/>
            <person name="Na H."/>
            <person name="Ledsgaard L."/>
            <person name="Lin J."/>
            <person name="Lipzen A."/>
            <person name="Kuo A."/>
            <person name="Riley R."/>
            <person name="Mondo S."/>
            <person name="LaButti K."/>
            <person name="Haridas S."/>
            <person name="Pangalinan J."/>
            <person name="Salamov A.A."/>
            <person name="Simmons B.A."/>
            <person name="Magnuson J.K."/>
            <person name="Chen J."/>
            <person name="Drula E."/>
            <person name="Henrissat B."/>
            <person name="Wiebenga A."/>
            <person name="Lubbers R.J."/>
            <person name="Gomes A.C."/>
            <person name="Makela M.R."/>
            <person name="Stajich J."/>
            <person name="Grigoriev I.V."/>
            <person name="Mortensen U.H."/>
            <person name="De vries R.P."/>
            <person name="Baker S.E."/>
            <person name="Andersen M.R."/>
        </authorList>
    </citation>
    <scope>NUCLEOTIDE SEQUENCE [LARGE SCALE GENOMIC DNA]</scope>
    <source>
        <strain evidence="1 2">CBS 600.67</strain>
    </source>
</reference>
<sequence length="80" mass="8861">MMGRLLRIIQCLTTGSVHCYYRFGLSPLFPTPTRSINLTESLLESSSLRSLSSLFSSPSDPFPSIFALLYCCLIPSSLII</sequence>
<dbReference type="Proteomes" id="UP001610335">
    <property type="component" value="Unassembled WGS sequence"/>
</dbReference>
<evidence type="ECO:0000313" key="2">
    <source>
        <dbReference type="Proteomes" id="UP001610335"/>
    </source>
</evidence>